<dbReference type="EMBL" id="JAJJMB010005117">
    <property type="protein sequence ID" value="KAI3940791.1"/>
    <property type="molecule type" value="Genomic_DNA"/>
</dbReference>
<dbReference type="AlphaFoldDB" id="A0AAD4T7P4"/>
<evidence type="ECO:0000259" key="5">
    <source>
        <dbReference type="SMART" id="SM00856"/>
    </source>
</evidence>
<dbReference type="InterPro" id="IPR035513">
    <property type="entry name" value="Invertase/methylesterase_inhib"/>
</dbReference>
<dbReference type="CDD" id="cd15795">
    <property type="entry name" value="PMEI-Pla_a_1_like"/>
    <property type="match status" value="1"/>
</dbReference>
<evidence type="ECO:0000256" key="4">
    <source>
        <dbReference type="SAM" id="Phobius"/>
    </source>
</evidence>
<keyword evidence="7" id="KW-1185">Reference proteome</keyword>
<dbReference type="Gene3D" id="1.20.140.40">
    <property type="entry name" value="Invertase/pectin methylesterase inhibitor family protein"/>
    <property type="match status" value="1"/>
</dbReference>
<dbReference type="InterPro" id="IPR006501">
    <property type="entry name" value="Pectinesterase_inhib_dom"/>
</dbReference>
<dbReference type="PANTHER" id="PTHR35357">
    <property type="entry name" value="OS02G0537100 PROTEIN"/>
    <property type="match status" value="1"/>
</dbReference>
<reference evidence="6" key="1">
    <citation type="submission" date="2022-04" db="EMBL/GenBank/DDBJ databases">
        <title>A functionally conserved STORR gene fusion in Papaver species that diverged 16.8 million years ago.</title>
        <authorList>
            <person name="Catania T."/>
        </authorList>
    </citation>
    <scope>NUCLEOTIDE SEQUENCE</scope>
    <source>
        <strain evidence="6">S-188037</strain>
    </source>
</reference>
<proteinExistence type="inferred from homology"/>
<feature type="transmembrane region" description="Helical" evidence="4">
    <location>
        <begin position="7"/>
        <end position="27"/>
    </location>
</feature>
<keyword evidence="1" id="KW-0732">Signal</keyword>
<evidence type="ECO:0000313" key="7">
    <source>
        <dbReference type="Proteomes" id="UP001202328"/>
    </source>
</evidence>
<gene>
    <name evidence="6" type="ORF">MKW98_030110</name>
</gene>
<feature type="domain" description="Pectinesterase inhibitor" evidence="5">
    <location>
        <begin position="29"/>
        <end position="181"/>
    </location>
</feature>
<dbReference type="InterPro" id="IPR034088">
    <property type="entry name" value="Pla_a_1-like"/>
</dbReference>
<dbReference type="Pfam" id="PF04043">
    <property type="entry name" value="PMEI"/>
    <property type="match status" value="1"/>
</dbReference>
<comment type="similarity">
    <text evidence="3">Belongs to the PMEI family.</text>
</comment>
<dbReference type="SMART" id="SM00856">
    <property type="entry name" value="PMEI"/>
    <property type="match status" value="1"/>
</dbReference>
<keyword evidence="4" id="KW-0812">Transmembrane</keyword>
<comment type="caution">
    <text evidence="6">The sequence shown here is derived from an EMBL/GenBank/DDBJ whole genome shotgun (WGS) entry which is preliminary data.</text>
</comment>
<name>A0AAD4T7P4_9MAGN</name>
<dbReference type="SUPFAM" id="SSF101148">
    <property type="entry name" value="Plant invertase/pectin methylesterase inhibitor"/>
    <property type="match status" value="1"/>
</dbReference>
<organism evidence="6 7">
    <name type="scientific">Papaver atlanticum</name>
    <dbReference type="NCBI Taxonomy" id="357466"/>
    <lineage>
        <taxon>Eukaryota</taxon>
        <taxon>Viridiplantae</taxon>
        <taxon>Streptophyta</taxon>
        <taxon>Embryophyta</taxon>
        <taxon>Tracheophyta</taxon>
        <taxon>Spermatophyta</taxon>
        <taxon>Magnoliopsida</taxon>
        <taxon>Ranunculales</taxon>
        <taxon>Papaveraceae</taxon>
        <taxon>Papaveroideae</taxon>
        <taxon>Papaver</taxon>
    </lineage>
</organism>
<protein>
    <recommendedName>
        <fullName evidence="5">Pectinesterase inhibitor domain-containing protein</fullName>
    </recommendedName>
</protein>
<evidence type="ECO:0000256" key="1">
    <source>
        <dbReference type="ARBA" id="ARBA00022729"/>
    </source>
</evidence>
<accession>A0AAD4T7P4</accession>
<evidence type="ECO:0000256" key="3">
    <source>
        <dbReference type="ARBA" id="ARBA00038471"/>
    </source>
</evidence>
<dbReference type="NCBIfam" id="TIGR01614">
    <property type="entry name" value="PME_inhib"/>
    <property type="match status" value="1"/>
</dbReference>
<evidence type="ECO:0000256" key="2">
    <source>
        <dbReference type="ARBA" id="ARBA00023157"/>
    </source>
</evidence>
<evidence type="ECO:0000313" key="6">
    <source>
        <dbReference type="EMBL" id="KAI3940791.1"/>
    </source>
</evidence>
<sequence length="193" mass="22034">MNQSISLLSLFSSILHVFLVLNFYGGVTVNGDIVRNFCKNEWIIDPYLNYDFCVSSLEANPETKTSDIFGLAEISMELCLRNATYIHTYIEGILKDGKEEPRARMYLEDCMEFFSTAVEEVQEAVEAFNGKDYYNALRHVSNAGIEADTCKIGFTEAGVDFSLLKKQDYNFYQLTKISIKTIATIHDSKYYKI</sequence>
<dbReference type="PANTHER" id="PTHR35357:SF8">
    <property type="entry name" value="OS01G0111000 PROTEIN"/>
    <property type="match status" value="1"/>
</dbReference>
<dbReference type="GO" id="GO:0004857">
    <property type="term" value="F:enzyme inhibitor activity"/>
    <property type="evidence" value="ECO:0007669"/>
    <property type="project" value="InterPro"/>
</dbReference>
<keyword evidence="2" id="KW-1015">Disulfide bond</keyword>
<dbReference type="Proteomes" id="UP001202328">
    <property type="component" value="Unassembled WGS sequence"/>
</dbReference>
<keyword evidence="4" id="KW-0472">Membrane</keyword>
<keyword evidence="4" id="KW-1133">Transmembrane helix</keyword>